<dbReference type="GO" id="GO:0004519">
    <property type="term" value="F:endonuclease activity"/>
    <property type="evidence" value="ECO:0007669"/>
    <property type="project" value="UniProtKB-KW"/>
</dbReference>
<dbReference type="CDD" id="cd00085">
    <property type="entry name" value="HNHc"/>
    <property type="match status" value="1"/>
</dbReference>
<keyword evidence="2" id="KW-0378">Hydrolase</keyword>
<dbReference type="KEGG" id="nur:ATY38_02260"/>
<keyword evidence="2" id="KW-0540">Nuclease</keyword>
<dbReference type="EMBL" id="FNLN01000004">
    <property type="protein sequence ID" value="SDT85335.1"/>
    <property type="molecule type" value="Genomic_DNA"/>
</dbReference>
<evidence type="ECO:0000313" key="3">
    <source>
        <dbReference type="Proteomes" id="UP000182882"/>
    </source>
</evidence>
<gene>
    <name evidence="2" type="ORF">SAMN05216406_10476</name>
</gene>
<dbReference type="InterPro" id="IPR002711">
    <property type="entry name" value="HNH"/>
</dbReference>
<dbReference type="AlphaFoldDB" id="A0A1H2DR46"/>
<dbReference type="InterPro" id="IPR003615">
    <property type="entry name" value="HNH_nuc"/>
</dbReference>
<proteinExistence type="predicted"/>
<reference evidence="3" key="1">
    <citation type="submission" date="2016-10" db="EMBL/GenBank/DDBJ databases">
        <authorList>
            <person name="Varghese N."/>
            <person name="Submissions S."/>
        </authorList>
    </citation>
    <scope>NUCLEOTIDE SEQUENCE [LARGE SCALE GENOMIC DNA]</scope>
    <source>
        <strain evidence="3">Nm10</strain>
    </source>
</reference>
<accession>A0A1H2DR46</accession>
<organism evidence="2 3">
    <name type="scientific">Nitrosomonas ureae</name>
    <dbReference type="NCBI Taxonomy" id="44577"/>
    <lineage>
        <taxon>Bacteria</taxon>
        <taxon>Pseudomonadati</taxon>
        <taxon>Pseudomonadota</taxon>
        <taxon>Betaproteobacteria</taxon>
        <taxon>Nitrosomonadales</taxon>
        <taxon>Nitrosomonadaceae</taxon>
        <taxon>Nitrosomonas</taxon>
    </lineage>
</organism>
<keyword evidence="3" id="KW-1185">Reference proteome</keyword>
<name>A0A1H2DR46_9PROT</name>
<feature type="domain" description="HNH" evidence="1">
    <location>
        <begin position="60"/>
        <end position="78"/>
    </location>
</feature>
<sequence length="223" mass="24718">MAISNNTVKLLWGRAAGICSNPGCRTDLTVLLMDGRNFNVGEMAHVIASRPSGPRGGGTGGSDEYENLVLLCPTCHRTVDKAPTGTYSVEMLHQWKRNHEKSVRTTGATLQFQSAAELKNYVARLLHENKALWSSLGPKSSVAQNDPGSNMHEVWALRKLDTIVPNNLKIINAVEANIALLNALATESFFQFKIHAKAFEQHQHKRLDTYPFFPEDFEKAMLS</sequence>
<evidence type="ECO:0000313" key="2">
    <source>
        <dbReference type="EMBL" id="SDT85335.1"/>
    </source>
</evidence>
<evidence type="ECO:0000259" key="1">
    <source>
        <dbReference type="Pfam" id="PF01844"/>
    </source>
</evidence>
<keyword evidence="2" id="KW-0255">Endonuclease</keyword>
<dbReference type="Proteomes" id="UP000182882">
    <property type="component" value="Unassembled WGS sequence"/>
</dbReference>
<protein>
    <submittedName>
        <fullName evidence="2">HNH endonuclease</fullName>
    </submittedName>
</protein>
<dbReference type="GO" id="GO:0008270">
    <property type="term" value="F:zinc ion binding"/>
    <property type="evidence" value="ECO:0007669"/>
    <property type="project" value="InterPro"/>
</dbReference>
<dbReference type="GO" id="GO:0003676">
    <property type="term" value="F:nucleic acid binding"/>
    <property type="evidence" value="ECO:0007669"/>
    <property type="project" value="InterPro"/>
</dbReference>
<dbReference type="Pfam" id="PF01844">
    <property type="entry name" value="HNH"/>
    <property type="match status" value="1"/>
</dbReference>